<feature type="transmembrane region" description="Helical" evidence="1">
    <location>
        <begin position="376"/>
        <end position="395"/>
    </location>
</feature>
<feature type="transmembrane region" description="Helical" evidence="1">
    <location>
        <begin position="351"/>
        <end position="369"/>
    </location>
</feature>
<dbReference type="Proteomes" id="UP000294644">
    <property type="component" value="Unassembled WGS sequence"/>
</dbReference>
<dbReference type="GO" id="GO:0016757">
    <property type="term" value="F:glycosyltransferase activity"/>
    <property type="evidence" value="ECO:0007669"/>
    <property type="project" value="UniProtKB-KW"/>
</dbReference>
<reference evidence="2 3" key="1">
    <citation type="submission" date="2019-03" db="EMBL/GenBank/DDBJ databases">
        <title>Flavobacterium LB-D12 sp. nov., isolated from arctic soil.</title>
        <authorList>
            <person name="Chaudhary D.K."/>
        </authorList>
    </citation>
    <scope>NUCLEOTIDE SEQUENCE [LARGE SCALE GENOMIC DNA]</scope>
    <source>
        <strain evidence="2 3">LB-D12</strain>
    </source>
</reference>
<organism evidence="2 3">
    <name type="scientific">Flavobacterium sandaracinum</name>
    <dbReference type="NCBI Taxonomy" id="2541733"/>
    <lineage>
        <taxon>Bacteria</taxon>
        <taxon>Pseudomonadati</taxon>
        <taxon>Bacteroidota</taxon>
        <taxon>Flavobacteriia</taxon>
        <taxon>Flavobacteriales</taxon>
        <taxon>Flavobacteriaceae</taxon>
        <taxon>Flavobacterium</taxon>
    </lineage>
</organism>
<dbReference type="RefSeq" id="WP_132065437.1">
    <property type="nucleotide sequence ID" value="NZ_SMFN01000005.1"/>
</dbReference>
<feature type="transmembrane region" description="Helical" evidence="1">
    <location>
        <begin position="324"/>
        <end position="345"/>
    </location>
</feature>
<feature type="transmembrane region" description="Helical" evidence="1">
    <location>
        <begin position="35"/>
        <end position="52"/>
    </location>
</feature>
<proteinExistence type="predicted"/>
<sequence>MSWSASNNAKSYCFLALSIFIYAYIAYVLNRSEFLYLLVSYSLLFVSFYQIIKLQKDNFLFLIGAALLFRLVFLVALPNLSQDYFRFIWDGNLILENINPYLQLPKDLINQSNFAIPNASDLYNGMGSLSAGHYSNYPPVNQFLFAVAAFFSNQSILGAAIGMRLLIIAADFGTLYFGSKLLVRLGMEKHRIFWYILNPLVLIELTGNLHFEGVMLFFFVWAIYLLEQNKWQLAAVILALSISVKLLPLLLLPLFFRKLGWKKAILFYTLVMGINMLLFLPFLSKELIQNYSETIGLWFTNFEFNASIYYIIRQIGFWITGYNIIHITGKIIPVFIIIYITFQSLKEKNKNTIPLLNSMLIALTVYFFTATTVHPWYVINLILIAVFTSYKYPFLWSYTIILSYSAYSKIMFSENYWLIAIEYCTVILYLFYEKSKIPRLEKGVYLDFLNNKGKINGPN</sequence>
<feature type="transmembrane region" description="Helical" evidence="1">
    <location>
        <begin position="12"/>
        <end position="29"/>
    </location>
</feature>
<gene>
    <name evidence="2" type="ORF">E0F91_06115</name>
</gene>
<dbReference type="Pfam" id="PF26314">
    <property type="entry name" value="MptA_B_family"/>
    <property type="match status" value="1"/>
</dbReference>
<keyword evidence="3" id="KW-1185">Reference proteome</keyword>
<evidence type="ECO:0000313" key="2">
    <source>
        <dbReference type="EMBL" id="TDE05765.1"/>
    </source>
</evidence>
<keyword evidence="2" id="KW-0808">Transferase</keyword>
<keyword evidence="2" id="KW-0328">Glycosyltransferase</keyword>
<evidence type="ECO:0000313" key="3">
    <source>
        <dbReference type="Proteomes" id="UP000294644"/>
    </source>
</evidence>
<name>A0A4R5D5S1_9FLAO</name>
<feature type="transmembrane region" description="Helical" evidence="1">
    <location>
        <begin position="143"/>
        <end position="172"/>
    </location>
</feature>
<evidence type="ECO:0000256" key="1">
    <source>
        <dbReference type="SAM" id="Phobius"/>
    </source>
</evidence>
<feature type="transmembrane region" description="Helical" evidence="1">
    <location>
        <begin position="264"/>
        <end position="283"/>
    </location>
</feature>
<keyword evidence="1" id="KW-0472">Membrane</keyword>
<feature type="transmembrane region" description="Helical" evidence="1">
    <location>
        <begin position="192"/>
        <end position="225"/>
    </location>
</feature>
<dbReference type="OrthoDB" id="1491846at2"/>
<feature type="transmembrane region" description="Helical" evidence="1">
    <location>
        <begin position="295"/>
        <end position="312"/>
    </location>
</feature>
<feature type="transmembrane region" description="Helical" evidence="1">
    <location>
        <begin position="415"/>
        <end position="432"/>
    </location>
</feature>
<keyword evidence="1" id="KW-0812">Transmembrane</keyword>
<protein>
    <submittedName>
        <fullName evidence="2">Mannosyltransferase</fullName>
    </submittedName>
</protein>
<dbReference type="AlphaFoldDB" id="A0A4R5D5S1"/>
<feature type="transmembrane region" description="Helical" evidence="1">
    <location>
        <begin position="59"/>
        <end position="77"/>
    </location>
</feature>
<accession>A0A4R5D5S1</accession>
<feature type="transmembrane region" description="Helical" evidence="1">
    <location>
        <begin position="231"/>
        <end position="252"/>
    </location>
</feature>
<dbReference type="EMBL" id="SMFN01000005">
    <property type="protein sequence ID" value="TDE05765.1"/>
    <property type="molecule type" value="Genomic_DNA"/>
</dbReference>
<comment type="caution">
    <text evidence="2">The sequence shown here is derived from an EMBL/GenBank/DDBJ whole genome shotgun (WGS) entry which is preliminary data.</text>
</comment>
<keyword evidence="1" id="KW-1133">Transmembrane helix</keyword>